<dbReference type="Proteomes" id="UP000749311">
    <property type="component" value="Unassembled WGS sequence"/>
</dbReference>
<proteinExistence type="predicted"/>
<gene>
    <name evidence="1" type="ORF">FB473_002254</name>
</gene>
<dbReference type="EMBL" id="JAAMOZ010000001">
    <property type="protein sequence ID" value="NIH57609.1"/>
    <property type="molecule type" value="Genomic_DNA"/>
</dbReference>
<accession>A0ABX0SGZ3</accession>
<comment type="caution">
    <text evidence="1">The sequence shown here is derived from an EMBL/GenBank/DDBJ whole genome shotgun (WGS) entry which is preliminary data.</text>
</comment>
<evidence type="ECO:0000313" key="1">
    <source>
        <dbReference type="EMBL" id="NIH57609.1"/>
    </source>
</evidence>
<sequence length="332" mass="34200">MSDGALPSGWMEQIRSCALLDDLSPVNGIVLRSGSRLELAVGSIAGRPTLVGALDGTEADAGDIWEVARRAEAMSMPSVTVTTARPTGVAIGQAGPPRSPHVVVAPPAPDDTEAAFGACRALRVTLTDRPDGSAVLSAPDTAAGLDLACLLVSCLPATCDQTPPSYRPVDKPEAGELGPAAERNATAVLFAVCDDMLRLFPDETDELVLAAAHVHGHGIAMIAPQSLSRPTLTQRSVARLTGLLRLCARYSLPVAVLGGLPEMVCEPAVARFLLRDLAVAAADLHRPVILVPDDTPGSSVQRVLGSAPAAVELASSTGLRRGIAGWIGADLS</sequence>
<keyword evidence="2" id="KW-1185">Reference proteome</keyword>
<dbReference type="RefSeq" id="WP_167167606.1">
    <property type="nucleotide sequence ID" value="NZ_BAAAOO010000007.1"/>
</dbReference>
<name>A0ABX0SGZ3_9ACTN</name>
<organism evidence="1 2">
    <name type="scientific">Brooklawnia cerclae</name>
    <dbReference type="NCBI Taxonomy" id="349934"/>
    <lineage>
        <taxon>Bacteria</taxon>
        <taxon>Bacillati</taxon>
        <taxon>Actinomycetota</taxon>
        <taxon>Actinomycetes</taxon>
        <taxon>Propionibacteriales</taxon>
        <taxon>Propionibacteriaceae</taxon>
        <taxon>Brooklawnia</taxon>
    </lineage>
</organism>
<reference evidence="1 2" key="1">
    <citation type="submission" date="2020-02" db="EMBL/GenBank/DDBJ databases">
        <title>Sequencing the genomes of 1000 actinobacteria strains.</title>
        <authorList>
            <person name="Klenk H.-P."/>
        </authorList>
    </citation>
    <scope>NUCLEOTIDE SEQUENCE [LARGE SCALE GENOMIC DNA]</scope>
    <source>
        <strain evidence="1 2">DSM 19609</strain>
    </source>
</reference>
<evidence type="ECO:0000313" key="2">
    <source>
        <dbReference type="Proteomes" id="UP000749311"/>
    </source>
</evidence>
<protein>
    <submittedName>
        <fullName evidence="1">Uncharacterized protein</fullName>
    </submittedName>
</protein>